<dbReference type="RefSeq" id="WP_248955422.1">
    <property type="nucleotide sequence ID" value="NZ_JAKIKU010000004.1"/>
</dbReference>
<keyword evidence="3" id="KW-1185">Reference proteome</keyword>
<dbReference type="Proteomes" id="UP001202134">
    <property type="component" value="Unassembled WGS sequence"/>
</dbReference>
<accession>A0ABT0KN89</accession>
<name>A0ABT0KN89_9GAMM</name>
<sequence length="219" mass="23706">MKLIKKLAAGITTCIILSGLTFSSVQAHMMVAQHGTINLVDDGAFMVLSLPVSAFHFLDNSLIELDDSDAADGSDADAADGSDDADKKIGNISMSNLSIDQNNDGKLSSDELQQHRQQISRIILQRVSLSDATGPLPLQGLIISLASHGSPKQPSDQIIVMGRFKLSNSQDPLIFENQLFGKSFSEQVIDMSVTRQENKQKQVFQVSANAPSHRLFPAK</sequence>
<reference evidence="2 3" key="1">
    <citation type="submission" date="2022-01" db="EMBL/GenBank/DDBJ databases">
        <title>Whole genome-based taxonomy of the Shewanellaceae.</title>
        <authorList>
            <person name="Martin-Rodriguez A.J."/>
        </authorList>
    </citation>
    <scope>NUCLEOTIDE SEQUENCE [LARGE SCALE GENOMIC DNA]</scope>
    <source>
        <strain evidence="2 3">DSM 24955</strain>
    </source>
</reference>
<evidence type="ECO:0008006" key="4">
    <source>
        <dbReference type="Google" id="ProtNLM"/>
    </source>
</evidence>
<feature type="chain" id="PRO_5045445823" description="EF-hand domain-containing protein" evidence="1">
    <location>
        <begin position="28"/>
        <end position="219"/>
    </location>
</feature>
<evidence type="ECO:0000256" key="1">
    <source>
        <dbReference type="SAM" id="SignalP"/>
    </source>
</evidence>
<dbReference type="EMBL" id="JAKIKU010000004">
    <property type="protein sequence ID" value="MCL1045325.1"/>
    <property type="molecule type" value="Genomic_DNA"/>
</dbReference>
<dbReference type="PROSITE" id="PS00018">
    <property type="entry name" value="EF_HAND_1"/>
    <property type="match status" value="1"/>
</dbReference>
<evidence type="ECO:0000313" key="2">
    <source>
        <dbReference type="EMBL" id="MCL1045325.1"/>
    </source>
</evidence>
<protein>
    <recommendedName>
        <fullName evidence="4">EF-hand domain-containing protein</fullName>
    </recommendedName>
</protein>
<organism evidence="2 3">
    <name type="scientific">Shewanella electrodiphila</name>
    <dbReference type="NCBI Taxonomy" id="934143"/>
    <lineage>
        <taxon>Bacteria</taxon>
        <taxon>Pseudomonadati</taxon>
        <taxon>Pseudomonadota</taxon>
        <taxon>Gammaproteobacteria</taxon>
        <taxon>Alteromonadales</taxon>
        <taxon>Shewanellaceae</taxon>
        <taxon>Shewanella</taxon>
    </lineage>
</organism>
<feature type="signal peptide" evidence="1">
    <location>
        <begin position="1"/>
        <end position="27"/>
    </location>
</feature>
<gene>
    <name evidence="2" type="ORF">L2737_08305</name>
</gene>
<proteinExistence type="predicted"/>
<keyword evidence="1" id="KW-0732">Signal</keyword>
<dbReference type="InterPro" id="IPR018247">
    <property type="entry name" value="EF_Hand_1_Ca_BS"/>
</dbReference>
<comment type="caution">
    <text evidence="2">The sequence shown here is derived from an EMBL/GenBank/DDBJ whole genome shotgun (WGS) entry which is preliminary data.</text>
</comment>
<evidence type="ECO:0000313" key="3">
    <source>
        <dbReference type="Proteomes" id="UP001202134"/>
    </source>
</evidence>